<name>A0AA42CL36_9HYPH</name>
<keyword evidence="3" id="KW-0143">Chaperone</keyword>
<evidence type="ECO:0000256" key="5">
    <source>
        <dbReference type="ARBA" id="ARBA00045658"/>
    </source>
</evidence>
<dbReference type="Gene3D" id="3.40.50.300">
    <property type="entry name" value="P-loop containing nucleotide triphosphate hydrolases"/>
    <property type="match status" value="1"/>
</dbReference>
<comment type="catalytic activity">
    <reaction evidence="6">
        <text>GTP + H2O = GDP + phosphate + H(+)</text>
        <dbReference type="Rhea" id="RHEA:19669"/>
        <dbReference type="ChEBI" id="CHEBI:15377"/>
        <dbReference type="ChEBI" id="CHEBI:15378"/>
        <dbReference type="ChEBI" id="CHEBI:37565"/>
        <dbReference type="ChEBI" id="CHEBI:43474"/>
        <dbReference type="ChEBI" id="CHEBI:58189"/>
    </reaction>
    <physiologicalReaction direction="left-to-right" evidence="6">
        <dbReference type="Rhea" id="RHEA:19670"/>
    </physiologicalReaction>
</comment>
<evidence type="ECO:0000256" key="2">
    <source>
        <dbReference type="ARBA" id="ARBA00022801"/>
    </source>
</evidence>
<feature type="domain" description="CobW/HypB/UreG nucleotide-binding" evidence="7">
    <location>
        <begin position="8"/>
        <end position="180"/>
    </location>
</feature>
<dbReference type="InterPro" id="IPR011629">
    <property type="entry name" value="CobW-like_C"/>
</dbReference>
<keyword evidence="10" id="KW-1185">Reference proteome</keyword>
<dbReference type="Gene3D" id="3.30.1220.10">
    <property type="entry name" value="CobW-like, C-terminal domain"/>
    <property type="match status" value="1"/>
</dbReference>
<dbReference type="InterPro" id="IPR036627">
    <property type="entry name" value="CobW-likC_sf"/>
</dbReference>
<dbReference type="Pfam" id="PF07683">
    <property type="entry name" value="CobW_C"/>
    <property type="match status" value="1"/>
</dbReference>
<dbReference type="PANTHER" id="PTHR13748:SF62">
    <property type="entry name" value="COBW DOMAIN-CONTAINING PROTEIN"/>
    <property type="match status" value="1"/>
</dbReference>
<dbReference type="SUPFAM" id="SSF90002">
    <property type="entry name" value="Hypothetical protein YjiA, C-terminal domain"/>
    <property type="match status" value="1"/>
</dbReference>
<evidence type="ECO:0000313" key="9">
    <source>
        <dbReference type="EMBL" id="MCW6511178.1"/>
    </source>
</evidence>
<dbReference type="InterPro" id="IPR051316">
    <property type="entry name" value="Zinc-reg_GTPase_activator"/>
</dbReference>
<evidence type="ECO:0000256" key="6">
    <source>
        <dbReference type="ARBA" id="ARBA00049117"/>
    </source>
</evidence>
<dbReference type="CDD" id="cd03112">
    <property type="entry name" value="CobW-like"/>
    <property type="match status" value="1"/>
</dbReference>
<gene>
    <name evidence="9" type="ORF">M8523_24555</name>
</gene>
<dbReference type="GO" id="GO:0016787">
    <property type="term" value="F:hydrolase activity"/>
    <property type="evidence" value="ECO:0007669"/>
    <property type="project" value="UniProtKB-KW"/>
</dbReference>
<comment type="similarity">
    <text evidence="4">Belongs to the SIMIBI class G3E GTPase family. ZNG1 subfamily.</text>
</comment>
<dbReference type="Pfam" id="PF02492">
    <property type="entry name" value="cobW"/>
    <property type="match status" value="1"/>
</dbReference>
<dbReference type="AlphaFoldDB" id="A0AA42CL36"/>
<comment type="function">
    <text evidence="5">Zinc chaperone that directly transfers zinc cofactor to target proteins, thereby activating them. Zinc is transferred from the CXCC motif in the GTPase domain to the zinc binding site in target proteins in a process requiring GTP hydrolysis.</text>
</comment>
<dbReference type="GO" id="GO:0005737">
    <property type="term" value="C:cytoplasm"/>
    <property type="evidence" value="ECO:0007669"/>
    <property type="project" value="TreeGrafter"/>
</dbReference>
<sequence>MRRSRARLTVLGGFLGAGKSTWLRHHLSSGVFDGACVVVNEAAATPIDDLLLSGAGRLEVVAGGCACCARKTELLALMRQVCGEPGSAVERIVIETSGLADPQAIVQAIQDDPSLAGAIEIGEVVVLVDARHGLDVLRREALARRQVASADCLILTKLDAVDVATTQRLTACLDWLNPMASRFGAVLGAETALPPDDGALAAQMPDCMADQEGAPLRAAEVTLNGTDWSMFSLWLSALLHARRPDIARVKGVIGTPAGRLLVQAVQGAVHAAAILPGPPATGDGTIVVIGRGFAGDELQRSFERFKTACGA</sequence>
<evidence type="ECO:0000256" key="3">
    <source>
        <dbReference type="ARBA" id="ARBA00023186"/>
    </source>
</evidence>
<evidence type="ECO:0000256" key="4">
    <source>
        <dbReference type="ARBA" id="ARBA00034320"/>
    </source>
</evidence>
<comment type="caution">
    <text evidence="9">The sequence shown here is derived from an EMBL/GenBank/DDBJ whole genome shotgun (WGS) entry which is preliminary data.</text>
</comment>
<evidence type="ECO:0000313" key="10">
    <source>
        <dbReference type="Proteomes" id="UP001165667"/>
    </source>
</evidence>
<accession>A0AA42CL36</accession>
<dbReference type="PANTHER" id="PTHR13748">
    <property type="entry name" value="COBW-RELATED"/>
    <property type="match status" value="1"/>
</dbReference>
<reference evidence="9" key="1">
    <citation type="submission" date="2022-05" db="EMBL/GenBank/DDBJ databases">
        <authorList>
            <person name="Pankratov T."/>
        </authorList>
    </citation>
    <scope>NUCLEOTIDE SEQUENCE</scope>
    <source>
        <strain evidence="9">BP6-180914</strain>
    </source>
</reference>
<organism evidence="9 10">
    <name type="scientific">Lichenifustis flavocetrariae</name>
    <dbReference type="NCBI Taxonomy" id="2949735"/>
    <lineage>
        <taxon>Bacteria</taxon>
        <taxon>Pseudomonadati</taxon>
        <taxon>Pseudomonadota</taxon>
        <taxon>Alphaproteobacteria</taxon>
        <taxon>Hyphomicrobiales</taxon>
        <taxon>Lichenihabitantaceae</taxon>
        <taxon>Lichenifustis</taxon>
    </lineage>
</organism>
<evidence type="ECO:0000259" key="7">
    <source>
        <dbReference type="Pfam" id="PF02492"/>
    </source>
</evidence>
<protein>
    <submittedName>
        <fullName evidence="9">GTP-binding protein</fullName>
    </submittedName>
</protein>
<dbReference type="GO" id="GO:0000166">
    <property type="term" value="F:nucleotide binding"/>
    <property type="evidence" value="ECO:0007669"/>
    <property type="project" value="UniProtKB-KW"/>
</dbReference>
<proteinExistence type="inferred from homology"/>
<evidence type="ECO:0000256" key="1">
    <source>
        <dbReference type="ARBA" id="ARBA00022741"/>
    </source>
</evidence>
<feature type="domain" description="CobW C-terminal" evidence="8">
    <location>
        <begin position="227"/>
        <end position="305"/>
    </location>
</feature>
<dbReference type="Proteomes" id="UP001165667">
    <property type="component" value="Unassembled WGS sequence"/>
</dbReference>
<keyword evidence="1" id="KW-0547">Nucleotide-binding</keyword>
<dbReference type="InterPro" id="IPR003495">
    <property type="entry name" value="CobW/HypB/UreG_nucleotide-bd"/>
</dbReference>
<dbReference type="InterPro" id="IPR027417">
    <property type="entry name" value="P-loop_NTPase"/>
</dbReference>
<dbReference type="EMBL" id="JAMOIM010000022">
    <property type="protein sequence ID" value="MCW6511178.1"/>
    <property type="molecule type" value="Genomic_DNA"/>
</dbReference>
<keyword evidence="2" id="KW-0378">Hydrolase</keyword>
<evidence type="ECO:0000259" key="8">
    <source>
        <dbReference type="Pfam" id="PF07683"/>
    </source>
</evidence>
<dbReference type="SUPFAM" id="SSF52540">
    <property type="entry name" value="P-loop containing nucleoside triphosphate hydrolases"/>
    <property type="match status" value="1"/>
</dbReference>
<dbReference type="RefSeq" id="WP_282587557.1">
    <property type="nucleotide sequence ID" value="NZ_JAMOIM010000022.1"/>
</dbReference>